<gene>
    <name evidence="16" type="ORF">N329_07499</name>
</gene>
<keyword evidence="10 13" id="KW-0408">Iron</keyword>
<dbReference type="InterPro" id="IPR002401">
    <property type="entry name" value="Cyt_P450_E_grp-I"/>
</dbReference>
<dbReference type="SUPFAM" id="SSF48264">
    <property type="entry name" value="Cytochrome P450"/>
    <property type="match status" value="1"/>
</dbReference>
<dbReference type="GO" id="GO:0005789">
    <property type="term" value="C:endoplasmic reticulum membrane"/>
    <property type="evidence" value="ECO:0007669"/>
    <property type="project" value="UniProtKB-SubCell"/>
</dbReference>
<dbReference type="InterPro" id="IPR008071">
    <property type="entry name" value="Cyt_P450_E_grp-I_CYP2J-like"/>
</dbReference>
<dbReference type="FunFam" id="1.10.630.10:FF:000004">
    <property type="entry name" value="cytochrome P450 2D15 isoform X1"/>
    <property type="match status" value="1"/>
</dbReference>
<organism evidence="16 17">
    <name type="scientific">Haliaeetus albicilla</name>
    <name type="common">White-tailed sea-eagle</name>
    <name type="synonym">Falco albicilla</name>
    <dbReference type="NCBI Taxonomy" id="8969"/>
    <lineage>
        <taxon>Eukaryota</taxon>
        <taxon>Metazoa</taxon>
        <taxon>Chordata</taxon>
        <taxon>Craniata</taxon>
        <taxon>Vertebrata</taxon>
        <taxon>Euteleostomi</taxon>
        <taxon>Archelosauria</taxon>
        <taxon>Archosauria</taxon>
        <taxon>Dinosauria</taxon>
        <taxon>Saurischia</taxon>
        <taxon>Theropoda</taxon>
        <taxon>Coelurosauria</taxon>
        <taxon>Aves</taxon>
        <taxon>Neognathae</taxon>
        <taxon>Neoaves</taxon>
        <taxon>Telluraves</taxon>
        <taxon>Accipitrimorphae</taxon>
        <taxon>Accipitriformes</taxon>
        <taxon>Accipitridae</taxon>
        <taxon>Accipitrinae</taxon>
        <taxon>Haliaeetus</taxon>
    </lineage>
</organism>
<evidence type="ECO:0000313" key="17">
    <source>
        <dbReference type="Proteomes" id="UP000054379"/>
    </source>
</evidence>
<evidence type="ECO:0000256" key="1">
    <source>
        <dbReference type="ARBA" id="ARBA00001971"/>
    </source>
</evidence>
<dbReference type="Pfam" id="PF00067">
    <property type="entry name" value="p450"/>
    <property type="match status" value="1"/>
</dbReference>
<accession>A0A091P7G3</accession>
<dbReference type="Gene3D" id="1.10.630.10">
    <property type="entry name" value="Cytochrome P450"/>
    <property type="match status" value="1"/>
</dbReference>
<dbReference type="InterPro" id="IPR017972">
    <property type="entry name" value="Cyt_P450_CS"/>
</dbReference>
<reference evidence="16 17" key="1">
    <citation type="submission" date="2014-04" db="EMBL/GenBank/DDBJ databases">
        <title>Genome evolution of avian class.</title>
        <authorList>
            <person name="Zhang G."/>
            <person name="Li C."/>
        </authorList>
    </citation>
    <scope>NUCLEOTIDE SEQUENCE [LARGE SCALE GENOMIC DNA]</scope>
    <source>
        <strain evidence="16">BGI_N329</strain>
    </source>
</reference>
<dbReference type="GO" id="GO:0005506">
    <property type="term" value="F:iron ion binding"/>
    <property type="evidence" value="ECO:0007669"/>
    <property type="project" value="InterPro"/>
</dbReference>
<keyword evidence="11 14" id="KW-0503">Monooxygenase</keyword>
<evidence type="ECO:0000256" key="3">
    <source>
        <dbReference type="ARBA" id="ARBA00004586"/>
    </source>
</evidence>
<name>A0A091P7G3_HALAL</name>
<dbReference type="Proteomes" id="UP000054379">
    <property type="component" value="Unassembled WGS sequence"/>
</dbReference>
<evidence type="ECO:0000313" key="16">
    <source>
        <dbReference type="EMBL" id="KFQ03862.1"/>
    </source>
</evidence>
<dbReference type="PANTHER" id="PTHR24300:SF177">
    <property type="entry name" value="CYTOCHROME P450 2J2"/>
    <property type="match status" value="1"/>
</dbReference>
<keyword evidence="6 13" id="KW-0479">Metal-binding</keyword>
<dbReference type="InterPro" id="IPR036396">
    <property type="entry name" value="Cyt_P450_sf"/>
</dbReference>
<evidence type="ECO:0000256" key="13">
    <source>
        <dbReference type="PIRSR" id="PIRSR602401-1"/>
    </source>
</evidence>
<feature type="transmembrane region" description="Helical" evidence="15">
    <location>
        <begin position="6"/>
        <end position="25"/>
    </location>
</feature>
<keyword evidence="8" id="KW-0492">Microsome</keyword>
<comment type="similarity">
    <text evidence="4 14">Belongs to the cytochrome P450 family.</text>
</comment>
<dbReference type="GO" id="GO:0016712">
    <property type="term" value="F:oxidoreductase activity, acting on paired donors, with incorporation or reduction of molecular oxygen, reduced flavin or flavoprotein as one donor, and incorporation of one atom of oxygen"/>
    <property type="evidence" value="ECO:0007669"/>
    <property type="project" value="InterPro"/>
</dbReference>
<evidence type="ECO:0000256" key="9">
    <source>
        <dbReference type="ARBA" id="ARBA00023002"/>
    </source>
</evidence>
<dbReference type="PRINTS" id="PR01688">
    <property type="entry name" value="EP450ICYP2J"/>
</dbReference>
<evidence type="ECO:0000256" key="11">
    <source>
        <dbReference type="ARBA" id="ARBA00023033"/>
    </source>
</evidence>
<keyword evidence="15" id="KW-1133">Transmembrane helix</keyword>
<evidence type="ECO:0000256" key="2">
    <source>
        <dbReference type="ARBA" id="ARBA00004524"/>
    </source>
</evidence>
<protein>
    <submittedName>
        <fullName evidence="16">Cytochrome P450 2J2</fullName>
    </submittedName>
</protein>
<keyword evidence="12 15" id="KW-0472">Membrane</keyword>
<dbReference type="AlphaFoldDB" id="A0A091P7G3"/>
<evidence type="ECO:0000256" key="10">
    <source>
        <dbReference type="ARBA" id="ARBA00023004"/>
    </source>
</evidence>
<dbReference type="GO" id="GO:0006082">
    <property type="term" value="P:organic acid metabolic process"/>
    <property type="evidence" value="ECO:0007669"/>
    <property type="project" value="TreeGrafter"/>
</dbReference>
<proteinExistence type="inferred from homology"/>
<comment type="subcellular location">
    <subcellularLocation>
        <location evidence="3">Endoplasmic reticulum membrane</location>
    </subcellularLocation>
    <subcellularLocation>
        <location evidence="2">Microsome membrane</location>
    </subcellularLocation>
</comment>
<dbReference type="KEGG" id="hald:104317809"/>
<evidence type="ECO:0000256" key="12">
    <source>
        <dbReference type="ARBA" id="ARBA00023136"/>
    </source>
</evidence>
<evidence type="ECO:0000256" key="7">
    <source>
        <dbReference type="ARBA" id="ARBA00022824"/>
    </source>
</evidence>
<evidence type="ECO:0000256" key="8">
    <source>
        <dbReference type="ARBA" id="ARBA00022848"/>
    </source>
</evidence>
<evidence type="ECO:0000256" key="14">
    <source>
        <dbReference type="RuleBase" id="RU000461"/>
    </source>
</evidence>
<dbReference type="InterPro" id="IPR050182">
    <property type="entry name" value="Cytochrome_P450_fam2"/>
</dbReference>
<evidence type="ECO:0000256" key="4">
    <source>
        <dbReference type="ARBA" id="ARBA00010617"/>
    </source>
</evidence>
<dbReference type="PRINTS" id="PR00385">
    <property type="entry name" value="P450"/>
</dbReference>
<sequence>MLRFLWESISFQMLLISLIVFLLVADYMKHRKPKNFPPSPLSLPFLGHIYMMDLTNPQIAVQKLTEKYGDIFSIQMGTTSFVIINGLRMIKEVLVNQAENFMDRPEIPIDREIFSKLGLVSSSGHLWKQQRRFTLTTLRNFGVGKRPLEERIQEECRCLVDAFGDEQGNPFNPHLNISNAVSNVICSITFGNRFDYHDEEFKKLLRLIDETVRLHGTVMSQLYNSFFLKFLPGSHQTIFKNWKLLKNFVKEKIDKHKEDWNPSESRDFIDSYLQEIAKDNGNGTFQEENLVACALDLLFAGTETTSTTIRWALLYMVLHPEIQARVQAEIDAVIGQVRQPALEDRNNMPYTNAVIHEVQRKSNIIPFNVPRLTVKDTVLDGFHIPKGTGLLTNLTSVMFDKNEWETPDAFNPEHFLKDGQFWKREAFMPFSIGKRACLGEVIARAELFLIFTALLQKFTFQAPPDTTLSLQFKLGITMGPQPYKICAVPR</sequence>
<keyword evidence="5 13" id="KW-0349">Heme</keyword>
<evidence type="ECO:0000256" key="15">
    <source>
        <dbReference type="SAM" id="Phobius"/>
    </source>
</evidence>
<dbReference type="EMBL" id="KK654369">
    <property type="protein sequence ID" value="KFQ03862.1"/>
    <property type="molecule type" value="Genomic_DNA"/>
</dbReference>
<dbReference type="PROSITE" id="PS00086">
    <property type="entry name" value="CYTOCHROME_P450"/>
    <property type="match status" value="1"/>
</dbReference>
<keyword evidence="15" id="KW-0812">Transmembrane</keyword>
<dbReference type="InterPro" id="IPR001128">
    <property type="entry name" value="Cyt_P450"/>
</dbReference>
<dbReference type="PRINTS" id="PR00463">
    <property type="entry name" value="EP450I"/>
</dbReference>
<feature type="binding site" description="axial binding residue" evidence="13">
    <location>
        <position position="437"/>
    </location>
    <ligand>
        <name>heme</name>
        <dbReference type="ChEBI" id="CHEBI:30413"/>
    </ligand>
    <ligandPart>
        <name>Fe</name>
        <dbReference type="ChEBI" id="CHEBI:18248"/>
    </ligandPart>
</feature>
<comment type="cofactor">
    <cofactor evidence="1 13">
        <name>heme</name>
        <dbReference type="ChEBI" id="CHEBI:30413"/>
    </cofactor>
</comment>
<evidence type="ECO:0000256" key="5">
    <source>
        <dbReference type="ARBA" id="ARBA00022617"/>
    </source>
</evidence>
<keyword evidence="7" id="KW-0256">Endoplasmic reticulum</keyword>
<dbReference type="PANTHER" id="PTHR24300">
    <property type="entry name" value="CYTOCHROME P450 508A4-RELATED"/>
    <property type="match status" value="1"/>
</dbReference>
<dbReference type="GO" id="GO:0020037">
    <property type="term" value="F:heme binding"/>
    <property type="evidence" value="ECO:0007669"/>
    <property type="project" value="InterPro"/>
</dbReference>
<keyword evidence="9 14" id="KW-0560">Oxidoreductase</keyword>
<evidence type="ECO:0000256" key="6">
    <source>
        <dbReference type="ARBA" id="ARBA00022723"/>
    </source>
</evidence>
<dbReference type="GO" id="GO:0006805">
    <property type="term" value="P:xenobiotic metabolic process"/>
    <property type="evidence" value="ECO:0007669"/>
    <property type="project" value="TreeGrafter"/>
</dbReference>